<dbReference type="RefSeq" id="WP_249657369.1">
    <property type="nucleotide sequence ID" value="NZ_JAMFMA010000002.1"/>
</dbReference>
<sequence length="812" mass="90614">MFKNHIKIAWRSLKKQPFFTFLNVFGLAIGIAGCLLITLYIHDELSFDTMFADADRIHRVNVDVKFGGEDRRFAVVNAPLAEALENDFSEVELTTRFRTGGSVLLKTTGTEINVKEQQSTFVDSTFLKMFGIRLLAGDINSALKEPNTMLLTKTAAEKHYGIQEAVGKTFELNNTQTFTVTGVVEDMPKNSFLRDHTVFMAMSGFEDSRIVNWGSNNYQTFFKVIPSANVDAMQEPLKGFLGKYVIPGIQQYMPGITEEQFIASGNHLIYTSMPLTDIHLKSDRAAEISPNNNIQSIYILSFIAVFLLVLACVNFMNLSTAHSLKRAKEVGVRKTLGSNKIDLIRQFLVESGLVSFGALLLAIFLAILALPFFNDLADKDISMPYSNPLFWIILLAAGLVLGLFSGSYPAFFMSKFIPVKVLKGSNSNSLGGSKVRNGLVIFQFAISVFLIIGTLVVYQQLKYIQNKDLGFSKDQVLIVNDVYTLGDKSGPFKEEVKKLSYVENATISSFLPTPSARGDSTFAPEDGLTDQERAISMQVWRVDHDYVGTMDFELIAGRGFDRRFLNDSTSIIVNESAIATMGLSPEEVIGKRYTPDFGEEDPEMLTVIGVVKDFHFSPFRNDIEALCMRLGDLYAESMAVKLHTSEFQVAIADVENIWSQMAPGQPFDYYFMEDSFNDTYRSEQRLGSIFFIFTTLSILIACLGLFGLAAFNAEKRTKEIGVRKVLGATVGQITFRLSADFLKLVGIAILISLPIGWYAMNKWLEDFSYRIEVKWWVLVLAAIVAVVISLLTVSYQSIKAAIVNPVKSLRTE</sequence>
<feature type="transmembrane region" description="Helical" evidence="6">
    <location>
        <begin position="347"/>
        <end position="370"/>
    </location>
</feature>
<keyword evidence="4 6" id="KW-1133">Transmembrane helix</keyword>
<dbReference type="Proteomes" id="UP001203607">
    <property type="component" value="Unassembled WGS sequence"/>
</dbReference>
<feature type="domain" description="ABC3 transporter permease C-terminal" evidence="7">
    <location>
        <begin position="691"/>
        <end position="805"/>
    </location>
</feature>
<evidence type="ECO:0000256" key="1">
    <source>
        <dbReference type="ARBA" id="ARBA00004651"/>
    </source>
</evidence>
<organism evidence="9 10">
    <name type="scientific">Flagellimonas spongiicola</name>
    <dbReference type="NCBI Taxonomy" id="2942208"/>
    <lineage>
        <taxon>Bacteria</taxon>
        <taxon>Pseudomonadati</taxon>
        <taxon>Bacteroidota</taxon>
        <taxon>Flavobacteriia</taxon>
        <taxon>Flavobacteriales</taxon>
        <taxon>Flavobacteriaceae</taxon>
        <taxon>Flagellimonas</taxon>
    </lineage>
</organism>
<keyword evidence="10" id="KW-1185">Reference proteome</keyword>
<evidence type="ECO:0000313" key="9">
    <source>
        <dbReference type="EMBL" id="MCL6274181.1"/>
    </source>
</evidence>
<gene>
    <name evidence="9" type="ORF">M3P19_09175</name>
</gene>
<accession>A0ABT0PT82</accession>
<comment type="caution">
    <text evidence="9">The sequence shown here is derived from an EMBL/GenBank/DDBJ whole genome shotgun (WGS) entry which is preliminary data.</text>
</comment>
<feature type="domain" description="MacB-like periplasmic core" evidence="8">
    <location>
        <begin position="20"/>
        <end position="237"/>
    </location>
</feature>
<evidence type="ECO:0000256" key="6">
    <source>
        <dbReference type="SAM" id="Phobius"/>
    </source>
</evidence>
<feature type="transmembrane region" description="Helical" evidence="6">
    <location>
        <begin position="741"/>
        <end position="760"/>
    </location>
</feature>
<dbReference type="PANTHER" id="PTHR30572">
    <property type="entry name" value="MEMBRANE COMPONENT OF TRANSPORTER-RELATED"/>
    <property type="match status" value="1"/>
</dbReference>
<evidence type="ECO:0000256" key="2">
    <source>
        <dbReference type="ARBA" id="ARBA00022475"/>
    </source>
</evidence>
<feature type="transmembrane region" description="Helical" evidence="6">
    <location>
        <begin position="390"/>
        <end position="417"/>
    </location>
</feature>
<dbReference type="Pfam" id="PF12704">
    <property type="entry name" value="MacB_PCD"/>
    <property type="match status" value="1"/>
</dbReference>
<evidence type="ECO:0000259" key="7">
    <source>
        <dbReference type="Pfam" id="PF02687"/>
    </source>
</evidence>
<evidence type="ECO:0000313" key="10">
    <source>
        <dbReference type="Proteomes" id="UP001203607"/>
    </source>
</evidence>
<keyword evidence="2" id="KW-1003">Cell membrane</keyword>
<evidence type="ECO:0000256" key="4">
    <source>
        <dbReference type="ARBA" id="ARBA00022989"/>
    </source>
</evidence>
<feature type="domain" description="ABC3 transporter permease C-terminal" evidence="7">
    <location>
        <begin position="302"/>
        <end position="415"/>
    </location>
</feature>
<proteinExistence type="predicted"/>
<dbReference type="InterPro" id="IPR003838">
    <property type="entry name" value="ABC3_permease_C"/>
</dbReference>
<dbReference type="PROSITE" id="PS51257">
    <property type="entry name" value="PROKAR_LIPOPROTEIN"/>
    <property type="match status" value="1"/>
</dbReference>
<dbReference type="Pfam" id="PF02687">
    <property type="entry name" value="FtsX"/>
    <property type="match status" value="2"/>
</dbReference>
<keyword evidence="5 6" id="KW-0472">Membrane</keyword>
<comment type="subcellular location">
    <subcellularLocation>
        <location evidence="1">Cell membrane</location>
        <topology evidence="1">Multi-pass membrane protein</topology>
    </subcellularLocation>
</comment>
<dbReference type="PANTHER" id="PTHR30572:SF18">
    <property type="entry name" value="ABC-TYPE MACROLIDE FAMILY EXPORT SYSTEM PERMEASE COMPONENT 2"/>
    <property type="match status" value="1"/>
</dbReference>
<reference evidence="9 10" key="1">
    <citation type="submission" date="2022-05" db="EMBL/GenBank/DDBJ databases">
        <authorList>
            <person name="Park J.-S."/>
        </authorList>
    </citation>
    <scope>NUCLEOTIDE SEQUENCE [LARGE SCALE GENOMIC DNA]</scope>
    <source>
        <strain evidence="9 10">2012CJ35-5</strain>
    </source>
</reference>
<dbReference type="EMBL" id="JAMFMA010000002">
    <property type="protein sequence ID" value="MCL6274181.1"/>
    <property type="molecule type" value="Genomic_DNA"/>
</dbReference>
<evidence type="ECO:0000256" key="5">
    <source>
        <dbReference type="ARBA" id="ARBA00023136"/>
    </source>
</evidence>
<protein>
    <submittedName>
        <fullName evidence="9">ABC transporter permease</fullName>
    </submittedName>
</protein>
<evidence type="ECO:0000259" key="8">
    <source>
        <dbReference type="Pfam" id="PF12704"/>
    </source>
</evidence>
<feature type="transmembrane region" description="Helical" evidence="6">
    <location>
        <begin position="21"/>
        <end position="41"/>
    </location>
</feature>
<feature type="transmembrane region" description="Helical" evidence="6">
    <location>
        <begin position="438"/>
        <end position="458"/>
    </location>
</feature>
<feature type="transmembrane region" description="Helical" evidence="6">
    <location>
        <begin position="775"/>
        <end position="795"/>
    </location>
</feature>
<name>A0ABT0PT82_9FLAO</name>
<keyword evidence="3 6" id="KW-0812">Transmembrane</keyword>
<feature type="transmembrane region" description="Helical" evidence="6">
    <location>
        <begin position="689"/>
        <end position="711"/>
    </location>
</feature>
<feature type="transmembrane region" description="Helical" evidence="6">
    <location>
        <begin position="297"/>
        <end position="318"/>
    </location>
</feature>
<dbReference type="InterPro" id="IPR050250">
    <property type="entry name" value="Macrolide_Exporter_MacB"/>
</dbReference>
<evidence type="ECO:0000256" key="3">
    <source>
        <dbReference type="ARBA" id="ARBA00022692"/>
    </source>
</evidence>
<dbReference type="InterPro" id="IPR025857">
    <property type="entry name" value="MacB_PCD"/>
</dbReference>